<feature type="transmembrane region" description="Helical" evidence="3">
    <location>
        <begin position="96"/>
        <end position="118"/>
    </location>
</feature>
<reference evidence="4" key="2">
    <citation type="submission" date="2025-09" db="UniProtKB">
        <authorList>
            <consortium name="Ensembl"/>
        </authorList>
    </citation>
    <scope>IDENTIFICATION</scope>
</reference>
<dbReference type="STRING" id="32473.ENSXCOP00000012610"/>
<evidence type="ECO:0000313" key="5">
    <source>
        <dbReference type="Proteomes" id="UP000261380"/>
    </source>
</evidence>
<keyword evidence="3" id="KW-1133">Transmembrane helix</keyword>
<dbReference type="InterPro" id="IPR036291">
    <property type="entry name" value="NAD(P)-bd_dom_sf"/>
</dbReference>
<keyword evidence="3" id="KW-0812">Transmembrane</keyword>
<accession>A0A3B5LPE1</accession>
<comment type="similarity">
    <text evidence="1">Belongs to the short-chain dehydrogenases/reductases (SDR) family.</text>
</comment>
<dbReference type="GO" id="GO:0016491">
    <property type="term" value="F:oxidoreductase activity"/>
    <property type="evidence" value="ECO:0007669"/>
    <property type="project" value="UniProtKB-KW"/>
</dbReference>
<protein>
    <submittedName>
        <fullName evidence="4">Uncharacterized protein</fullName>
    </submittedName>
</protein>
<dbReference type="Proteomes" id="UP000261380">
    <property type="component" value="Unplaced"/>
</dbReference>
<dbReference type="PANTHER" id="PTHR43115:SF4">
    <property type="entry name" value="DEHYDROGENASE_REDUCTASE SDR FAMILY MEMBER 11"/>
    <property type="match status" value="1"/>
</dbReference>
<dbReference type="PANTHER" id="PTHR43115">
    <property type="entry name" value="DEHYDROGENASE/REDUCTASE SDR FAMILY MEMBER 11"/>
    <property type="match status" value="1"/>
</dbReference>
<dbReference type="AlphaFoldDB" id="A0A3B5LPE1"/>
<keyword evidence="3" id="KW-0472">Membrane</keyword>
<keyword evidence="2" id="KW-0560">Oxidoreductase</keyword>
<dbReference type="SUPFAM" id="SSF51735">
    <property type="entry name" value="NAD(P)-binding Rossmann-fold domains"/>
    <property type="match status" value="1"/>
</dbReference>
<name>A0A3B5LPE1_9TELE</name>
<dbReference type="Pfam" id="PF00106">
    <property type="entry name" value="adh_short"/>
    <property type="match status" value="1"/>
</dbReference>
<evidence type="ECO:0000256" key="1">
    <source>
        <dbReference type="ARBA" id="ARBA00006484"/>
    </source>
</evidence>
<dbReference type="GeneTree" id="ENSGT00840000129887"/>
<reference evidence="4" key="1">
    <citation type="submission" date="2025-08" db="UniProtKB">
        <authorList>
            <consortium name="Ensembl"/>
        </authorList>
    </citation>
    <scope>IDENTIFICATION</scope>
</reference>
<dbReference type="InterPro" id="IPR002347">
    <property type="entry name" value="SDR_fam"/>
</dbReference>
<proteinExistence type="inferred from homology"/>
<sequence>LTLFQTGLNRSGCSDLTCTCRSGLAAECQSAGYGGVLIPFKCDLTSVDEIQSMFAAIKAQHSGVDVCVNNAGLAHPEPLLSGKTSAWKNMLDVRTVLIRCLFFFETVFVLFCFSCRFCPALHNFK</sequence>
<evidence type="ECO:0000256" key="2">
    <source>
        <dbReference type="ARBA" id="ARBA00023002"/>
    </source>
</evidence>
<evidence type="ECO:0000313" key="4">
    <source>
        <dbReference type="Ensembl" id="ENSXCOP00000012610.1"/>
    </source>
</evidence>
<dbReference type="Gene3D" id="3.40.50.720">
    <property type="entry name" value="NAD(P)-binding Rossmann-like Domain"/>
    <property type="match status" value="1"/>
</dbReference>
<organism evidence="4 5">
    <name type="scientific">Xiphophorus couchianus</name>
    <name type="common">Monterrey platyfish</name>
    <dbReference type="NCBI Taxonomy" id="32473"/>
    <lineage>
        <taxon>Eukaryota</taxon>
        <taxon>Metazoa</taxon>
        <taxon>Chordata</taxon>
        <taxon>Craniata</taxon>
        <taxon>Vertebrata</taxon>
        <taxon>Euteleostomi</taxon>
        <taxon>Actinopterygii</taxon>
        <taxon>Neopterygii</taxon>
        <taxon>Teleostei</taxon>
        <taxon>Neoteleostei</taxon>
        <taxon>Acanthomorphata</taxon>
        <taxon>Ovalentaria</taxon>
        <taxon>Atherinomorphae</taxon>
        <taxon>Cyprinodontiformes</taxon>
        <taxon>Poeciliidae</taxon>
        <taxon>Poeciliinae</taxon>
        <taxon>Xiphophorus</taxon>
    </lineage>
</organism>
<evidence type="ECO:0000256" key="3">
    <source>
        <dbReference type="SAM" id="Phobius"/>
    </source>
</evidence>
<keyword evidence="5" id="KW-1185">Reference proteome</keyword>
<dbReference type="Ensembl" id="ENSXCOT00000012762.1">
    <property type="protein sequence ID" value="ENSXCOP00000012610.1"/>
    <property type="gene ID" value="ENSXCOG00000009533.1"/>
</dbReference>